<proteinExistence type="inferred from homology"/>
<dbReference type="HOGENOM" id="CLU_038461_0_0_3"/>
<dbReference type="FunFam" id="3.30.420.40:FF:000498">
    <property type="entry name" value="DnaK-type molecular chaperone"/>
    <property type="match status" value="1"/>
</dbReference>
<keyword evidence="2 6" id="KW-0547">Nucleotide-binding</keyword>
<dbReference type="GO" id="GO:0005524">
    <property type="term" value="F:ATP binding"/>
    <property type="evidence" value="ECO:0007669"/>
    <property type="project" value="UniProtKB-KW"/>
</dbReference>
<dbReference type="PROSITE" id="PS00329">
    <property type="entry name" value="HSP70_2"/>
    <property type="match status" value="1"/>
</dbReference>
<dbReference type="Gene3D" id="3.90.640.10">
    <property type="entry name" value="Actin, Chain A, domain 4"/>
    <property type="match status" value="1"/>
</dbReference>
<evidence type="ECO:0000256" key="3">
    <source>
        <dbReference type="ARBA" id="ARBA00022840"/>
    </source>
</evidence>
<dbReference type="STRING" id="251221.gene:10759166"/>
<keyword evidence="8" id="KW-1185">Reference proteome</keyword>
<evidence type="ECO:0000313" key="8">
    <source>
        <dbReference type="Proteomes" id="UP000000557"/>
    </source>
</evidence>
<evidence type="ECO:0000313" key="7">
    <source>
        <dbReference type="EMBL" id="BAC89617.1"/>
    </source>
</evidence>
<dbReference type="GO" id="GO:0016887">
    <property type="term" value="F:ATP hydrolysis activity"/>
    <property type="evidence" value="ECO:0000318"/>
    <property type="project" value="GO_Central"/>
</dbReference>
<reference evidence="7 8" key="2">
    <citation type="journal article" date="2003" name="DNA Res.">
        <title>Complete genome structure of Gloeobacter violaceus PCC 7421, a cyanobacterium that lacks thylakoids (supplement).</title>
        <authorList>
            <person name="Nakamura Y."/>
            <person name="Kaneko T."/>
            <person name="Sato S."/>
            <person name="Mimuro M."/>
            <person name="Miyashita H."/>
            <person name="Tsuchiya T."/>
            <person name="Sasamoto S."/>
            <person name="Watanabe A."/>
            <person name="Kawashima K."/>
            <person name="Kishida Y."/>
            <person name="Kiyokawa C."/>
            <person name="Kohara M."/>
            <person name="Matsumoto M."/>
            <person name="Matsuno A."/>
            <person name="Nakazaki N."/>
            <person name="Shimpo S."/>
            <person name="Takeuchi C."/>
            <person name="Yamada M."/>
            <person name="Tabata S."/>
        </authorList>
    </citation>
    <scope>NUCLEOTIDE SEQUENCE [LARGE SCALE GENOMIC DNA]</scope>
    <source>
        <strain evidence="8">ATCC 29082 / PCC 7421</strain>
    </source>
</reference>
<gene>
    <name evidence="7" type="primary">dnaK</name>
</gene>
<keyword evidence="4" id="KW-0346">Stress response</keyword>
<dbReference type="GO" id="GO:0031072">
    <property type="term" value="F:heat shock protein binding"/>
    <property type="evidence" value="ECO:0000318"/>
    <property type="project" value="GO_Central"/>
</dbReference>
<dbReference type="PATRIC" id="fig|251221.4.peg.1711"/>
<dbReference type="AlphaFoldDB" id="Q7NK05"/>
<dbReference type="EMBL" id="BA000045">
    <property type="protein sequence ID" value="BAC89617.1"/>
    <property type="molecule type" value="Genomic_DNA"/>
</dbReference>
<dbReference type="GO" id="GO:0042026">
    <property type="term" value="P:protein refolding"/>
    <property type="evidence" value="ECO:0000318"/>
    <property type="project" value="GO_Central"/>
</dbReference>
<comment type="similarity">
    <text evidence="1 6">Belongs to the heat shock protein 70 family.</text>
</comment>
<dbReference type="RefSeq" id="WP_011141675.1">
    <property type="nucleotide sequence ID" value="NC_005125.1"/>
</dbReference>
<sequence>MYSFDFGTSNTVVARWNRALAQPETLAVRGLSQVESPPLVPSVLYVQDAGADRVLAGQEVLARGLDNSGDPRFFSNFKRGIGSAVQGFVPALDGVEVGFERVGLWFIRRLIAALRDQGESPDDVVFTVPVNSFELYRQWLLAGCSELEATRIQLLDESTAAALGYGLENGQTVLVIDFGGGTLDLSLVQPAVPEQSPDGFLLKWGRKLFAGKDSAPRTPTARVLAKVGRNLGGMDIDTWLADSLARQQKLPKGALLQRVAERLKIRLSSETAATEVYFDEDSLRTCKLTLEREQFEALLAARGFIAQLDESLGKLLQQARQRNLDPEAIDAVILVGGTCQIPAVQNWVVDRFGAAKVRKDKVFEAVAHGALRLGQGLQVEDFLYHAYGVRYWDHRKSRHGWHALFKAGQAYPTANPVELVLGASVSNQPVIELVVGEMGDGEDTEVFFEDGRLTIRTSASEQTVRSLNDTDEGRVVARLEPPGFPGRDRVKVQLRVDARRQLRITVEDLQTQQTLLQDQPVVELR</sequence>
<accession>Q7NK05</accession>
<name>Q7NK05_GLOVI</name>
<dbReference type="Pfam" id="PF00012">
    <property type="entry name" value="HSP70"/>
    <property type="match status" value="2"/>
</dbReference>
<dbReference type="SUPFAM" id="SSF53067">
    <property type="entry name" value="Actin-like ATPase domain"/>
    <property type="match status" value="2"/>
</dbReference>
<dbReference type="OrthoDB" id="416657at2"/>
<evidence type="ECO:0000256" key="1">
    <source>
        <dbReference type="ARBA" id="ARBA00007381"/>
    </source>
</evidence>
<dbReference type="eggNOG" id="COG0443">
    <property type="taxonomic scope" value="Bacteria"/>
</dbReference>
<evidence type="ECO:0000256" key="4">
    <source>
        <dbReference type="ARBA" id="ARBA00023016"/>
    </source>
</evidence>
<dbReference type="EnsemblBacteria" id="BAC89617">
    <property type="protein sequence ID" value="BAC89617"/>
    <property type="gene ID" value="BAC89617"/>
</dbReference>
<keyword evidence="3 6" id="KW-0067">ATP-binding</keyword>
<protein>
    <submittedName>
        <fullName evidence="7">DnaK-type molecular chaperone</fullName>
    </submittedName>
</protein>
<dbReference type="Proteomes" id="UP000000557">
    <property type="component" value="Chromosome"/>
</dbReference>
<keyword evidence="5" id="KW-0143">Chaperone</keyword>
<evidence type="ECO:0000256" key="5">
    <source>
        <dbReference type="ARBA" id="ARBA00023186"/>
    </source>
</evidence>
<dbReference type="InterPro" id="IPR043129">
    <property type="entry name" value="ATPase_NBD"/>
</dbReference>
<dbReference type="InterPro" id="IPR018181">
    <property type="entry name" value="Heat_shock_70_CS"/>
</dbReference>
<organism evidence="7 8">
    <name type="scientific">Gloeobacter violaceus (strain ATCC 29082 / PCC 7421)</name>
    <dbReference type="NCBI Taxonomy" id="251221"/>
    <lineage>
        <taxon>Bacteria</taxon>
        <taxon>Bacillati</taxon>
        <taxon>Cyanobacteriota</taxon>
        <taxon>Cyanophyceae</taxon>
        <taxon>Gloeobacterales</taxon>
        <taxon>Gloeobacteraceae</taxon>
        <taxon>Gloeobacter</taxon>
    </lineage>
</organism>
<evidence type="ECO:0000256" key="2">
    <source>
        <dbReference type="ARBA" id="ARBA00022741"/>
    </source>
</evidence>
<reference evidence="7 8" key="1">
    <citation type="journal article" date="2003" name="DNA Res.">
        <title>Complete genome structure of Gloeobacter violaceus PCC 7421, a cyanobacterium that lacks thylakoids.</title>
        <authorList>
            <person name="Nakamura Y."/>
            <person name="Kaneko T."/>
            <person name="Sato S."/>
            <person name="Mimuro M."/>
            <person name="Miyashita H."/>
            <person name="Tsuchiya T."/>
            <person name="Sasamoto S."/>
            <person name="Watanabe A."/>
            <person name="Kawashima K."/>
            <person name="Kishida Y."/>
            <person name="Kiyokawa C."/>
            <person name="Kohara M."/>
            <person name="Matsumoto M."/>
            <person name="Matsuno A."/>
            <person name="Nakazaki N."/>
            <person name="Shimpo S."/>
            <person name="Takeuchi C."/>
            <person name="Yamada M."/>
            <person name="Tabata S."/>
        </authorList>
    </citation>
    <scope>NUCLEOTIDE SEQUENCE [LARGE SCALE GENOMIC DNA]</scope>
    <source>
        <strain evidence="8">ATCC 29082 / PCC 7421</strain>
    </source>
</reference>
<dbReference type="KEGG" id="gvi:gll1676"/>
<dbReference type="InterPro" id="IPR013126">
    <property type="entry name" value="Hsp_70_fam"/>
</dbReference>
<dbReference type="GO" id="GO:0140662">
    <property type="term" value="F:ATP-dependent protein folding chaperone"/>
    <property type="evidence" value="ECO:0007669"/>
    <property type="project" value="InterPro"/>
</dbReference>
<dbReference type="Gene3D" id="3.30.420.40">
    <property type="match status" value="2"/>
</dbReference>
<dbReference type="PANTHER" id="PTHR19375">
    <property type="entry name" value="HEAT SHOCK PROTEIN 70KDA"/>
    <property type="match status" value="1"/>
</dbReference>
<dbReference type="GO" id="GO:0044183">
    <property type="term" value="F:protein folding chaperone"/>
    <property type="evidence" value="ECO:0000318"/>
    <property type="project" value="GO_Central"/>
</dbReference>
<dbReference type="InParanoid" id="Q7NK05"/>
<evidence type="ECO:0000256" key="6">
    <source>
        <dbReference type="RuleBase" id="RU003322"/>
    </source>
</evidence>